<dbReference type="AlphaFoldDB" id="A0A1G6LYU3"/>
<accession>A0A1G6LYU3</accession>
<evidence type="ECO:0000256" key="1">
    <source>
        <dbReference type="SAM" id="Phobius"/>
    </source>
</evidence>
<protein>
    <submittedName>
        <fullName evidence="2">Uncharacterized protein</fullName>
    </submittedName>
</protein>
<name>A0A1G6LYU3_9BACI</name>
<organism evidence="2 3">
    <name type="scientific">Shouchella lonarensis</name>
    <dbReference type="NCBI Taxonomy" id="1464122"/>
    <lineage>
        <taxon>Bacteria</taxon>
        <taxon>Bacillati</taxon>
        <taxon>Bacillota</taxon>
        <taxon>Bacilli</taxon>
        <taxon>Bacillales</taxon>
        <taxon>Bacillaceae</taxon>
        <taxon>Shouchella</taxon>
    </lineage>
</organism>
<gene>
    <name evidence="2" type="ORF">SAMN05421737_10939</name>
</gene>
<keyword evidence="1" id="KW-0472">Membrane</keyword>
<proteinExistence type="predicted"/>
<dbReference type="EMBL" id="FMYM01000009">
    <property type="protein sequence ID" value="SDC48214.1"/>
    <property type="molecule type" value="Genomic_DNA"/>
</dbReference>
<keyword evidence="3" id="KW-1185">Reference proteome</keyword>
<feature type="transmembrane region" description="Helical" evidence="1">
    <location>
        <begin position="45"/>
        <end position="68"/>
    </location>
</feature>
<evidence type="ECO:0000313" key="2">
    <source>
        <dbReference type="EMBL" id="SDC48214.1"/>
    </source>
</evidence>
<feature type="transmembrane region" description="Helical" evidence="1">
    <location>
        <begin position="74"/>
        <end position="95"/>
    </location>
</feature>
<feature type="transmembrane region" description="Helical" evidence="1">
    <location>
        <begin position="6"/>
        <end position="25"/>
    </location>
</feature>
<keyword evidence="1" id="KW-0812">Transmembrane</keyword>
<dbReference type="RefSeq" id="WP_090776212.1">
    <property type="nucleotide sequence ID" value="NZ_FMYM01000009.1"/>
</dbReference>
<dbReference type="Proteomes" id="UP000242662">
    <property type="component" value="Unassembled WGS sequence"/>
</dbReference>
<dbReference type="STRING" id="1464122.SAMN05421737_10939"/>
<sequence>MLPTDLSPLWLFVFVFLISAIYTTVERSLHKGEKITFKAEWLVPLLVIPFTIAACYIVMIFFTVPWFVLTAWPILLIMLAIGLGRLIPKLVFYLCSLTTQQ</sequence>
<reference evidence="3" key="1">
    <citation type="submission" date="2016-09" db="EMBL/GenBank/DDBJ databases">
        <authorList>
            <person name="Varghese N."/>
            <person name="Submissions S."/>
        </authorList>
    </citation>
    <scope>NUCLEOTIDE SEQUENCE [LARGE SCALE GENOMIC DNA]</scope>
    <source>
        <strain evidence="3">25nlg</strain>
    </source>
</reference>
<keyword evidence="1" id="KW-1133">Transmembrane helix</keyword>
<evidence type="ECO:0000313" key="3">
    <source>
        <dbReference type="Proteomes" id="UP000242662"/>
    </source>
</evidence>